<evidence type="ECO:0000313" key="3">
    <source>
        <dbReference type="EMBL" id="MBI5168983.1"/>
    </source>
</evidence>
<comment type="caution">
    <text evidence="3">The sequence shown here is derived from an EMBL/GenBank/DDBJ whole genome shotgun (WGS) entry which is preliminary data.</text>
</comment>
<dbReference type="Gene3D" id="2.160.10.10">
    <property type="entry name" value="Hexapeptide repeat proteins"/>
    <property type="match status" value="1"/>
</dbReference>
<sequence length="418" mass="44100">MSAPTPRRLVLYEDRHWRTLRPMTDLLPVPALTFGASDLARRWMRAAGVPLFAIEGREHAMACWHHAPVPDTSAVDAATEAVVVNAAAMPGPWFAAALEERSPALWMGEGRIAGARVPLAALRHAIGKGEAFEQMLLGMGLPTVAVDAPFLNYPWQMLEWNAEAIVSDLAGAKPGNHGDVHALACLVAPERITIARGAKVGPYAVLDAGAGPIYVAHGASIAPHTVVTGPCVIGGGTQLLGGFVSGTTFGPECRVAGEVEASVWQGYGNKRHHGFVGHSLVGEWVNLGALTTTSDLKNNYGSVRVRVDRTDMDSGSSKVGSLIGAHVKTGIGTLLPTGASVGTGANLFGGGRFAPRVTPAFAWWDGERTVDHELPKFMGTARIAMSRRSRTFGPAEERAIAALFASTADERRPMTGVS</sequence>
<protein>
    <recommendedName>
        <fullName evidence="5">Glucose-1-phosphate thymidylyltransferase</fullName>
    </recommendedName>
</protein>
<gene>
    <name evidence="3" type="ORF">HZA61_05820</name>
</gene>
<evidence type="ECO:0000313" key="4">
    <source>
        <dbReference type="Proteomes" id="UP000696931"/>
    </source>
</evidence>
<dbReference type="EMBL" id="JACRIW010000039">
    <property type="protein sequence ID" value="MBI5168983.1"/>
    <property type="molecule type" value="Genomic_DNA"/>
</dbReference>
<evidence type="ECO:0008006" key="5">
    <source>
        <dbReference type="Google" id="ProtNLM"/>
    </source>
</evidence>
<dbReference type="Proteomes" id="UP000696931">
    <property type="component" value="Unassembled WGS sequence"/>
</dbReference>
<dbReference type="PANTHER" id="PTHR43584">
    <property type="entry name" value="NUCLEOTIDYL TRANSFERASE"/>
    <property type="match status" value="1"/>
</dbReference>
<dbReference type="SUPFAM" id="SSF51161">
    <property type="entry name" value="Trimeric LpxA-like enzymes"/>
    <property type="match status" value="1"/>
</dbReference>
<dbReference type="InterPro" id="IPR011004">
    <property type="entry name" value="Trimer_LpxA-like_sf"/>
</dbReference>
<keyword evidence="2" id="KW-0012">Acyltransferase</keyword>
<reference evidence="3" key="1">
    <citation type="submission" date="2020-07" db="EMBL/GenBank/DDBJ databases">
        <title>Huge and variable diversity of episymbiotic CPR bacteria and DPANN archaea in groundwater ecosystems.</title>
        <authorList>
            <person name="He C.Y."/>
            <person name="Keren R."/>
            <person name="Whittaker M."/>
            <person name="Farag I.F."/>
            <person name="Doudna J."/>
            <person name="Cate J.H.D."/>
            <person name="Banfield J.F."/>
        </authorList>
    </citation>
    <scope>NUCLEOTIDE SEQUENCE</scope>
    <source>
        <strain evidence="3">NC_groundwater_1813_Pr3_B-0.1um_71_17</strain>
    </source>
</reference>
<dbReference type="Pfam" id="PF13562">
    <property type="entry name" value="NTP_transf_4"/>
    <property type="match status" value="1"/>
</dbReference>
<dbReference type="InterPro" id="IPR050065">
    <property type="entry name" value="GlmU-like"/>
</dbReference>
<dbReference type="GO" id="GO:0016779">
    <property type="term" value="F:nucleotidyltransferase activity"/>
    <property type="evidence" value="ECO:0007669"/>
    <property type="project" value="UniProtKB-ARBA"/>
</dbReference>
<evidence type="ECO:0000256" key="1">
    <source>
        <dbReference type="ARBA" id="ARBA00022679"/>
    </source>
</evidence>
<name>A0A933SEK2_UNCEI</name>
<dbReference type="AlphaFoldDB" id="A0A933SEK2"/>
<accession>A0A933SEK2</accession>
<proteinExistence type="predicted"/>
<dbReference type="GO" id="GO:0016746">
    <property type="term" value="F:acyltransferase activity"/>
    <property type="evidence" value="ECO:0007669"/>
    <property type="project" value="UniProtKB-KW"/>
</dbReference>
<dbReference type="InterPro" id="IPR023917">
    <property type="entry name" value="Bifunctiontional_GlmU_bac-type"/>
</dbReference>
<organism evidence="3 4">
    <name type="scientific">Eiseniibacteriota bacterium</name>
    <dbReference type="NCBI Taxonomy" id="2212470"/>
    <lineage>
        <taxon>Bacteria</taxon>
        <taxon>Candidatus Eiseniibacteriota</taxon>
    </lineage>
</organism>
<evidence type="ECO:0000256" key="2">
    <source>
        <dbReference type="ARBA" id="ARBA00023315"/>
    </source>
</evidence>
<dbReference type="NCBIfam" id="TIGR03991">
    <property type="entry name" value="alt_bact_glmU"/>
    <property type="match status" value="1"/>
</dbReference>
<keyword evidence="1" id="KW-0808">Transferase</keyword>